<keyword evidence="2" id="KW-1185">Reference proteome</keyword>
<dbReference type="Gene3D" id="2.100.10.50">
    <property type="match status" value="1"/>
</dbReference>
<evidence type="ECO:0000313" key="2">
    <source>
        <dbReference type="Proteomes" id="UP001642405"/>
    </source>
</evidence>
<sequence length="157" mass="17853">MPAEIIRNDPPGSSRNCGEFFSWFETVYGGDRPGNAIFEINGCSPDINRGHGGEFVWLIPHKASSPHIMADNIWVDIRDSSDGDRDDLAKGAGGDYRYLSWTNNMNATHFITDIALWRAADKKDSPPENWHHKSDDINRGRGGDYLYLVWRTKQYCF</sequence>
<reference evidence="1 2" key="1">
    <citation type="submission" date="2024-01" db="EMBL/GenBank/DDBJ databases">
        <authorList>
            <person name="Allen C."/>
            <person name="Tagirdzhanova G."/>
        </authorList>
    </citation>
    <scope>NUCLEOTIDE SEQUENCE [LARGE SCALE GENOMIC DNA]</scope>
</reference>
<dbReference type="Proteomes" id="UP001642405">
    <property type="component" value="Unassembled WGS sequence"/>
</dbReference>
<evidence type="ECO:0000313" key="1">
    <source>
        <dbReference type="EMBL" id="CAK7212931.1"/>
    </source>
</evidence>
<accession>A0ABP0B0T9</accession>
<name>A0ABP0B0T9_9PEZI</name>
<gene>
    <name evidence="1" type="ORF">SCUCBS95973_001627</name>
</gene>
<proteinExistence type="predicted"/>
<organism evidence="1 2">
    <name type="scientific">Sporothrix curviconia</name>
    <dbReference type="NCBI Taxonomy" id="1260050"/>
    <lineage>
        <taxon>Eukaryota</taxon>
        <taxon>Fungi</taxon>
        <taxon>Dikarya</taxon>
        <taxon>Ascomycota</taxon>
        <taxon>Pezizomycotina</taxon>
        <taxon>Sordariomycetes</taxon>
        <taxon>Sordariomycetidae</taxon>
        <taxon>Ophiostomatales</taxon>
        <taxon>Ophiostomataceae</taxon>
        <taxon>Sporothrix</taxon>
    </lineage>
</organism>
<comment type="caution">
    <text evidence="1">The sequence shown here is derived from an EMBL/GenBank/DDBJ whole genome shotgun (WGS) entry which is preliminary data.</text>
</comment>
<dbReference type="EMBL" id="CAWUHB010000006">
    <property type="protein sequence ID" value="CAK7212931.1"/>
    <property type="molecule type" value="Genomic_DNA"/>
</dbReference>
<protein>
    <submittedName>
        <fullName evidence="1">Uncharacterized protein</fullName>
    </submittedName>
</protein>